<reference evidence="1 2" key="1">
    <citation type="journal article" date="2012" name="Nature">
        <title>The bonobo genome compared with the chimpanzee and human genomes.</title>
        <authorList>
            <person name="Prufer K."/>
            <person name="Munch K."/>
            <person name="Hellmann I."/>
            <person name="Akagi K."/>
            <person name="Miller J.R."/>
            <person name="Walenz B."/>
            <person name="Koren S."/>
            <person name="Sutton G."/>
            <person name="Kodira C."/>
            <person name="Winer R."/>
            <person name="Knight J.R."/>
            <person name="Mullikin J.C."/>
            <person name="Meader S.J."/>
            <person name="Ponting C.P."/>
            <person name="Lunter G."/>
            <person name="Higashino S."/>
            <person name="Hobolth A."/>
            <person name="Dutheil J."/>
            <person name="Karakoc E."/>
            <person name="Alkan C."/>
            <person name="Sajjadian S."/>
            <person name="Catacchio C.R."/>
            <person name="Ventura M."/>
            <person name="Marques-Bonet T."/>
            <person name="Eichler E.E."/>
            <person name="Andre C."/>
            <person name="Atencia R."/>
            <person name="Mugisha L."/>
            <person name="Junhold J."/>
            <person name="Patterson N."/>
            <person name="Siebauer M."/>
            <person name="Good J.M."/>
            <person name="Fischer A."/>
            <person name="Ptak S.E."/>
            <person name="Lachmann M."/>
            <person name="Symer D.E."/>
            <person name="Mailund T."/>
            <person name="Schierup M.H."/>
            <person name="Andres A.M."/>
            <person name="Kelso J."/>
            <person name="Paabo S."/>
        </authorList>
    </citation>
    <scope>NUCLEOTIDE SEQUENCE [LARGE SCALE GENOMIC DNA]</scope>
</reference>
<organism evidence="1 2">
    <name type="scientific">Pan paniscus</name>
    <name type="common">Pygmy chimpanzee</name>
    <name type="synonym">Bonobo</name>
    <dbReference type="NCBI Taxonomy" id="9597"/>
    <lineage>
        <taxon>Eukaryota</taxon>
        <taxon>Metazoa</taxon>
        <taxon>Chordata</taxon>
        <taxon>Craniata</taxon>
        <taxon>Vertebrata</taxon>
        <taxon>Euteleostomi</taxon>
        <taxon>Mammalia</taxon>
        <taxon>Eutheria</taxon>
        <taxon>Euarchontoglires</taxon>
        <taxon>Primates</taxon>
        <taxon>Haplorrhini</taxon>
        <taxon>Catarrhini</taxon>
        <taxon>Hominidae</taxon>
        <taxon>Pan</taxon>
    </lineage>
</organism>
<proteinExistence type="predicted"/>
<sequence>MKEALHQIVVRCSELVSSTSLPRLSVSRLQGPPDSQPLGTLGQGGWKLLGIVGSLAPETLGGLGTEFGPCTHPLPFDMVRERERDDELRQGWLLQCPQYARTLLCHCGPFLTPPSQTSSSGFQLCSLKPSGSLVTATEPLSNFAFSYFP</sequence>
<reference evidence="1" key="2">
    <citation type="submission" date="2025-08" db="UniProtKB">
        <authorList>
            <consortium name="Ensembl"/>
        </authorList>
    </citation>
    <scope>IDENTIFICATION</scope>
</reference>
<dbReference type="Proteomes" id="UP000240080">
    <property type="component" value="Chromosome 3"/>
</dbReference>
<protein>
    <submittedName>
        <fullName evidence="1">Uncharacterized protein</fullName>
    </submittedName>
</protein>
<name>A0A2R8ZH69_PANPA</name>
<dbReference type="Ensembl" id="ENSPPAT00000019188.1">
    <property type="protein sequence ID" value="ENSPPAP00000004131.1"/>
    <property type="gene ID" value="ENSPPAG00000017566.1"/>
</dbReference>
<dbReference type="EMBL" id="AJFE02103412">
    <property type="status" value="NOT_ANNOTATED_CDS"/>
    <property type="molecule type" value="Genomic_DNA"/>
</dbReference>
<evidence type="ECO:0000313" key="1">
    <source>
        <dbReference type="Ensembl" id="ENSPPAP00000004131.1"/>
    </source>
</evidence>
<keyword evidence="2" id="KW-1185">Reference proteome</keyword>
<reference evidence="1" key="3">
    <citation type="submission" date="2025-09" db="UniProtKB">
        <authorList>
            <consortium name="Ensembl"/>
        </authorList>
    </citation>
    <scope>IDENTIFICATION</scope>
</reference>
<evidence type="ECO:0000313" key="2">
    <source>
        <dbReference type="Proteomes" id="UP000240080"/>
    </source>
</evidence>
<dbReference type="GeneTree" id="ENSGT00390000003087"/>
<accession>A0A2R8ZH69</accession>
<dbReference type="OMA" id="DMCPQCA"/>
<dbReference type="AlphaFoldDB" id="A0A2R8ZH69"/>